<dbReference type="EMBL" id="JBHTEY010000004">
    <property type="protein sequence ID" value="MFC7616726.1"/>
    <property type="molecule type" value="Genomic_DNA"/>
</dbReference>
<accession>A0ABW2TTC5</accession>
<evidence type="ECO:0000256" key="1">
    <source>
        <dbReference type="ARBA" id="ARBA00009836"/>
    </source>
</evidence>
<evidence type="ECO:0000256" key="2">
    <source>
        <dbReference type="ARBA" id="ARBA00022679"/>
    </source>
</evidence>
<evidence type="ECO:0000256" key="3">
    <source>
        <dbReference type="ARBA" id="ARBA00023027"/>
    </source>
</evidence>
<keyword evidence="3" id="KW-0520">NAD</keyword>
<dbReference type="Proteomes" id="UP001596512">
    <property type="component" value="Unassembled WGS sequence"/>
</dbReference>
<protein>
    <submittedName>
        <fullName evidence="4">RNA 2'-phosphotransferase</fullName>
    </submittedName>
</protein>
<dbReference type="PANTHER" id="PTHR12684">
    <property type="entry name" value="PUTATIVE PHOSPHOTRANSFERASE"/>
    <property type="match status" value="1"/>
</dbReference>
<keyword evidence="5" id="KW-1185">Reference proteome</keyword>
<dbReference type="Pfam" id="PF01885">
    <property type="entry name" value="PTS_2-RNA"/>
    <property type="match status" value="1"/>
</dbReference>
<proteinExistence type="inferred from homology"/>
<name>A0ABW2TTC5_9PSEU</name>
<dbReference type="SUPFAM" id="SSF56399">
    <property type="entry name" value="ADP-ribosylation"/>
    <property type="match status" value="1"/>
</dbReference>
<gene>
    <name evidence="4" type="ORF">ACFQV2_27970</name>
</gene>
<keyword evidence="2" id="KW-0808">Transferase</keyword>
<comment type="similarity">
    <text evidence="1">Belongs to the KptA/TPT1 family.</text>
</comment>
<evidence type="ECO:0000313" key="5">
    <source>
        <dbReference type="Proteomes" id="UP001596512"/>
    </source>
</evidence>
<organism evidence="4 5">
    <name type="scientific">Actinokineospora soli</name>
    <dbReference type="NCBI Taxonomy" id="1048753"/>
    <lineage>
        <taxon>Bacteria</taxon>
        <taxon>Bacillati</taxon>
        <taxon>Actinomycetota</taxon>
        <taxon>Actinomycetes</taxon>
        <taxon>Pseudonocardiales</taxon>
        <taxon>Pseudonocardiaceae</taxon>
        <taxon>Actinokineospora</taxon>
    </lineage>
</organism>
<evidence type="ECO:0000313" key="4">
    <source>
        <dbReference type="EMBL" id="MFC7616726.1"/>
    </source>
</evidence>
<dbReference type="InterPro" id="IPR042081">
    <property type="entry name" value="RNA_2'-PTrans_C"/>
</dbReference>
<dbReference type="PANTHER" id="PTHR12684:SF2">
    <property type="entry name" value="TRNA 2'-PHOSPHOTRANSFERASE 1"/>
    <property type="match status" value="1"/>
</dbReference>
<dbReference type="InterPro" id="IPR042080">
    <property type="entry name" value="RNA_2'-PTrans_N"/>
</dbReference>
<reference evidence="5" key="1">
    <citation type="journal article" date="2019" name="Int. J. Syst. Evol. Microbiol.">
        <title>The Global Catalogue of Microorganisms (GCM) 10K type strain sequencing project: providing services to taxonomists for standard genome sequencing and annotation.</title>
        <authorList>
            <consortium name="The Broad Institute Genomics Platform"/>
            <consortium name="The Broad Institute Genome Sequencing Center for Infectious Disease"/>
            <person name="Wu L."/>
            <person name="Ma J."/>
        </authorList>
    </citation>
    <scope>NUCLEOTIDE SEQUENCE [LARGE SCALE GENOMIC DNA]</scope>
    <source>
        <strain evidence="5">JCM 17695</strain>
    </source>
</reference>
<comment type="caution">
    <text evidence="4">The sequence shown here is derived from an EMBL/GenBank/DDBJ whole genome shotgun (WGS) entry which is preliminary data.</text>
</comment>
<dbReference type="Gene3D" id="1.10.10.970">
    <property type="entry name" value="RNA 2'-phosphotransferase, Tpt1/KptA family, N-terminal domain"/>
    <property type="match status" value="1"/>
</dbReference>
<dbReference type="InterPro" id="IPR002745">
    <property type="entry name" value="Ptrans_KptA/Tpt1"/>
</dbReference>
<sequence>MIRHSKRLSRLLRHAPGDLPMTPDGWSPIPAVLSALGLTRAELDEVVTRNNKSRFAYDGSGTSIRASQGHSIPVDLGLSPVPPPPVLYHGTVEAALPAILSEGLRPMRRTHVHLSADVETATRVGSRHGRPIILTVASARMHADGAPST</sequence>
<dbReference type="Gene3D" id="3.20.170.30">
    <property type="match status" value="1"/>
</dbReference>